<organism evidence="1 2">
    <name type="scientific">Prevotella dentalis (strain ATCC 49559 / DSM 3688 / JCM 13448 / NCTC 12043 / ES 2772)</name>
    <name type="common">Mitsuokella dentalis</name>
    <dbReference type="NCBI Taxonomy" id="908937"/>
    <lineage>
        <taxon>Bacteria</taxon>
        <taxon>Pseudomonadati</taxon>
        <taxon>Bacteroidota</taxon>
        <taxon>Bacteroidia</taxon>
        <taxon>Bacteroidales</taxon>
        <taxon>Prevotellaceae</taxon>
        <taxon>Prevotella</taxon>
    </lineage>
</organism>
<name>L0JEJ3_PREDD</name>
<sequence>MTGNGFNAIRFALKNGDRNLSTFEYRSNVATD</sequence>
<dbReference type="EMBL" id="CP003369">
    <property type="protein sequence ID" value="AGB29709.1"/>
    <property type="molecule type" value="Genomic_DNA"/>
</dbReference>
<protein>
    <submittedName>
        <fullName evidence="1">Uncharacterized protein</fullName>
    </submittedName>
</protein>
<proteinExistence type="predicted"/>
<dbReference type="HOGENOM" id="CLU_3390775_0_0_10"/>
<accession>L0JEJ3</accession>
<gene>
    <name evidence="1" type="ordered locus">Prede_2460</name>
</gene>
<dbReference type="AlphaFoldDB" id="L0JEJ3"/>
<reference evidence="1" key="1">
    <citation type="submission" date="2012-02" db="EMBL/GenBank/DDBJ databases">
        <title>Complete sequence of chromosome 2 of Prevotella dentalis DSM 3688.</title>
        <authorList>
            <consortium name="US DOE Joint Genome Institute (JGI-PGF)"/>
            <person name="Lucas S."/>
            <person name="Copeland A."/>
            <person name="Lapidus A."/>
            <person name="Glavina del Rio T."/>
            <person name="Dalin E."/>
            <person name="Tice H."/>
            <person name="Bruce D."/>
            <person name="Goodwin L."/>
            <person name="Pitluck S."/>
            <person name="Peters L."/>
            <person name="Mikhailova N."/>
            <person name="Chertkov O."/>
            <person name="Kyrpides N."/>
            <person name="Mavromatis K."/>
            <person name="Ivanova N."/>
            <person name="Brettin T."/>
            <person name="Detter J.C."/>
            <person name="Han C."/>
            <person name="Larimer F."/>
            <person name="Land M."/>
            <person name="Hauser L."/>
            <person name="Markowitz V."/>
            <person name="Cheng J.-F."/>
            <person name="Hugenholtz P."/>
            <person name="Woyke T."/>
            <person name="Wu D."/>
            <person name="Gronow S."/>
            <person name="Wellnitz S."/>
            <person name="Brambilla E."/>
            <person name="Klenk H.-P."/>
            <person name="Eisen J.A."/>
        </authorList>
    </citation>
    <scope>NUCLEOTIDE SEQUENCE [LARGE SCALE GENOMIC DNA]</scope>
    <source>
        <strain evidence="1">DSM 3688</strain>
    </source>
</reference>
<keyword evidence="2" id="KW-1185">Reference proteome</keyword>
<evidence type="ECO:0000313" key="1">
    <source>
        <dbReference type="EMBL" id="AGB29709.1"/>
    </source>
</evidence>
<evidence type="ECO:0000313" key="2">
    <source>
        <dbReference type="Proteomes" id="UP000010862"/>
    </source>
</evidence>
<dbReference type="KEGG" id="pdt:Prede_2460"/>
<dbReference type="PATRIC" id="fig|908937.9.peg.2597"/>
<dbReference type="Proteomes" id="UP000010862">
    <property type="component" value="Chromosome 2"/>
</dbReference>